<dbReference type="AlphaFoldDB" id="R8BVG5"/>
<proteinExistence type="predicted"/>
<reference evidence="2" key="1">
    <citation type="journal article" date="2013" name="Genome Announc.">
        <title>Draft genome sequence of the ascomycete Phaeoacremonium aleophilum strain UCR-PA7, a causal agent of the esca disease complex in grapevines.</title>
        <authorList>
            <person name="Blanco-Ulate B."/>
            <person name="Rolshausen P."/>
            <person name="Cantu D."/>
        </authorList>
    </citation>
    <scope>NUCLEOTIDE SEQUENCE [LARGE SCALE GENOMIC DNA]</scope>
    <source>
        <strain evidence="2">UCR-PA7</strain>
    </source>
</reference>
<dbReference type="KEGG" id="tmn:UCRPA7_1174"/>
<keyword evidence="2" id="KW-1185">Reference proteome</keyword>
<dbReference type="RefSeq" id="XP_007911952.1">
    <property type="nucleotide sequence ID" value="XM_007913761.1"/>
</dbReference>
<dbReference type="eggNOG" id="ENOG502RZWQ">
    <property type="taxonomic scope" value="Eukaryota"/>
</dbReference>
<dbReference type="EMBL" id="KB932835">
    <property type="protein sequence ID" value="EOO03361.1"/>
    <property type="molecule type" value="Genomic_DNA"/>
</dbReference>
<name>R8BVG5_PHAM7</name>
<dbReference type="GeneID" id="19321299"/>
<sequence length="96" mass="10494">MTDYRPQDKASLPPIGFIAVQCFFYRPAGDAFNENTWAFPIIRELAEGSKESELVTKEAYDGAFIDNFVAAGKRLAERGAVGILTSCGFLAMAQPL</sequence>
<dbReference type="HOGENOM" id="CLU_2361217_0_0_1"/>
<gene>
    <name evidence="1" type="ORF">UCRPA7_1174</name>
</gene>
<dbReference type="Proteomes" id="UP000014074">
    <property type="component" value="Unassembled WGS sequence"/>
</dbReference>
<dbReference type="OrthoDB" id="412093at2759"/>
<evidence type="ECO:0000313" key="2">
    <source>
        <dbReference type="Proteomes" id="UP000014074"/>
    </source>
</evidence>
<evidence type="ECO:0000313" key="1">
    <source>
        <dbReference type="EMBL" id="EOO03361.1"/>
    </source>
</evidence>
<protein>
    <submittedName>
        <fullName evidence="1">Putative asp glu hydantoin racemase superfamily protein</fullName>
    </submittedName>
</protein>
<organism evidence="1 2">
    <name type="scientific">Phaeoacremonium minimum (strain UCR-PA7)</name>
    <name type="common">Esca disease fungus</name>
    <name type="synonym">Togninia minima</name>
    <dbReference type="NCBI Taxonomy" id="1286976"/>
    <lineage>
        <taxon>Eukaryota</taxon>
        <taxon>Fungi</taxon>
        <taxon>Dikarya</taxon>
        <taxon>Ascomycota</taxon>
        <taxon>Pezizomycotina</taxon>
        <taxon>Sordariomycetes</taxon>
        <taxon>Sordariomycetidae</taxon>
        <taxon>Togniniales</taxon>
        <taxon>Togniniaceae</taxon>
        <taxon>Phaeoacremonium</taxon>
    </lineage>
</organism>
<accession>R8BVG5</accession>